<dbReference type="Proteomes" id="UP000663829">
    <property type="component" value="Unassembled WGS sequence"/>
</dbReference>
<evidence type="ECO:0000313" key="6">
    <source>
        <dbReference type="Proteomes" id="UP000663829"/>
    </source>
</evidence>
<evidence type="ECO:0000313" key="2">
    <source>
        <dbReference type="EMBL" id="CAF0986605.1"/>
    </source>
</evidence>
<proteinExistence type="predicted"/>
<dbReference type="Proteomes" id="UP000681722">
    <property type="component" value="Unassembled WGS sequence"/>
</dbReference>
<gene>
    <name evidence="3" type="ORF">GPM918_LOCUS30132</name>
    <name evidence="2" type="ORF">OVA965_LOCUS13860</name>
    <name evidence="5" type="ORF">SRO942_LOCUS30736</name>
    <name evidence="4" type="ORF">TMI583_LOCUS13864</name>
</gene>
<dbReference type="AlphaFoldDB" id="A0A815G5T1"/>
<dbReference type="EMBL" id="CAJOBA010005875">
    <property type="protein sequence ID" value="CAF3756926.1"/>
    <property type="molecule type" value="Genomic_DNA"/>
</dbReference>
<protein>
    <submittedName>
        <fullName evidence="3">Uncharacterized protein</fullName>
    </submittedName>
</protein>
<dbReference type="PANTHER" id="PTHR24014">
    <property type="entry name" value="2-OXOGLUTARATE AND IRON-DEPENDENT OXYGENASE DOMAIN-CONTAINING PROTEIN 2"/>
    <property type="match status" value="1"/>
</dbReference>
<dbReference type="Proteomes" id="UP000677228">
    <property type="component" value="Unassembled WGS sequence"/>
</dbReference>
<accession>A0A815G5T1</accession>
<reference evidence="3" key="1">
    <citation type="submission" date="2021-02" db="EMBL/GenBank/DDBJ databases">
        <authorList>
            <person name="Nowell W R."/>
        </authorList>
    </citation>
    <scope>NUCLEOTIDE SEQUENCE</scope>
</reference>
<dbReference type="PANTHER" id="PTHR24014:SF4">
    <property type="entry name" value="2-OXOGLUTARATE AND IRON-DEPENDENT OXYGENASE DOMAIN-CONTAINING PROTEIN 2"/>
    <property type="match status" value="1"/>
</dbReference>
<dbReference type="GO" id="GO:0031418">
    <property type="term" value="F:L-ascorbic acid binding"/>
    <property type="evidence" value="ECO:0007669"/>
    <property type="project" value="UniProtKB-KW"/>
</dbReference>
<evidence type="ECO:0000313" key="4">
    <source>
        <dbReference type="EMBL" id="CAF3756926.1"/>
    </source>
</evidence>
<evidence type="ECO:0000313" key="3">
    <source>
        <dbReference type="EMBL" id="CAF1334774.1"/>
    </source>
</evidence>
<dbReference type="Proteomes" id="UP000682733">
    <property type="component" value="Unassembled WGS sequence"/>
</dbReference>
<keyword evidence="1" id="KW-0847">Vitamin C</keyword>
<dbReference type="EMBL" id="CAJNOK010005867">
    <property type="protein sequence ID" value="CAF0986605.1"/>
    <property type="molecule type" value="Genomic_DNA"/>
</dbReference>
<dbReference type="OrthoDB" id="1736837at2759"/>
<evidence type="ECO:0000313" key="5">
    <source>
        <dbReference type="EMBL" id="CAF4191137.1"/>
    </source>
</evidence>
<organism evidence="3 6">
    <name type="scientific">Didymodactylos carnosus</name>
    <dbReference type="NCBI Taxonomy" id="1234261"/>
    <lineage>
        <taxon>Eukaryota</taxon>
        <taxon>Metazoa</taxon>
        <taxon>Spiralia</taxon>
        <taxon>Gnathifera</taxon>
        <taxon>Rotifera</taxon>
        <taxon>Eurotatoria</taxon>
        <taxon>Bdelloidea</taxon>
        <taxon>Philodinida</taxon>
        <taxon>Philodinidae</taxon>
        <taxon>Didymodactylos</taxon>
    </lineage>
</organism>
<dbReference type="EMBL" id="CAJNOQ010014097">
    <property type="protein sequence ID" value="CAF1334774.1"/>
    <property type="molecule type" value="Genomic_DNA"/>
</dbReference>
<name>A0A815G5T1_9BILA</name>
<sequence length="82" mass="9570">MDDSAVTLNLYLGTEFTDGQLYFGEVRCSSHVRSTRSRDDEEFYLEHQVETACLHLGNHRHKALPITSDRRLNLIVWVNYDI</sequence>
<evidence type="ECO:0000256" key="1">
    <source>
        <dbReference type="ARBA" id="ARBA00022896"/>
    </source>
</evidence>
<keyword evidence="6" id="KW-1185">Reference proteome</keyword>
<dbReference type="EMBL" id="CAJOBC010055331">
    <property type="protein sequence ID" value="CAF4191137.1"/>
    <property type="molecule type" value="Genomic_DNA"/>
</dbReference>
<comment type="caution">
    <text evidence="3">The sequence shown here is derived from an EMBL/GenBank/DDBJ whole genome shotgun (WGS) entry which is preliminary data.</text>
</comment>